<keyword evidence="9" id="KW-0963">Cytoplasm</keyword>
<feature type="domain" description="Carbohydrate kinase PfkB" evidence="10">
    <location>
        <begin position="2"/>
        <end position="286"/>
    </location>
</feature>
<dbReference type="KEGG" id="sgrg:L0C25_02270"/>
<dbReference type="GO" id="GO:0004747">
    <property type="term" value="F:ribokinase activity"/>
    <property type="evidence" value="ECO:0007669"/>
    <property type="project" value="InterPro"/>
</dbReference>
<dbReference type="Proteomes" id="UP001164390">
    <property type="component" value="Chromosome"/>
</dbReference>
<dbReference type="GO" id="GO:0005524">
    <property type="term" value="F:ATP binding"/>
    <property type="evidence" value="ECO:0007669"/>
    <property type="project" value="UniProtKB-UniRule"/>
</dbReference>
<protein>
    <recommendedName>
        <fullName evidence="9">Deoxyribokinase</fullName>
        <shortName evidence="9">dRK</shortName>
        <ecNumber evidence="9">2.7.1.229</ecNumber>
    </recommendedName>
    <alternativeName>
        <fullName evidence="9">ATP:2-deoxy-D-ribose 5-phosphotransferase</fullName>
    </alternativeName>
</protein>
<dbReference type="SUPFAM" id="SSF53613">
    <property type="entry name" value="Ribokinase-like"/>
    <property type="match status" value="1"/>
</dbReference>
<keyword evidence="8 9" id="KW-0119">Carbohydrate metabolism</keyword>
<name>A0AA46TIF4_9ACTN</name>
<evidence type="ECO:0000256" key="6">
    <source>
        <dbReference type="ARBA" id="ARBA00022842"/>
    </source>
</evidence>
<feature type="binding site" evidence="9">
    <location>
        <position position="283"/>
    </location>
    <ligand>
        <name>K(+)</name>
        <dbReference type="ChEBI" id="CHEBI:29103"/>
    </ligand>
</feature>
<evidence type="ECO:0000256" key="1">
    <source>
        <dbReference type="ARBA" id="ARBA00022679"/>
    </source>
</evidence>
<evidence type="ECO:0000256" key="7">
    <source>
        <dbReference type="ARBA" id="ARBA00022958"/>
    </source>
</evidence>
<keyword evidence="2 9" id="KW-0479">Metal-binding</keyword>
<evidence type="ECO:0000256" key="4">
    <source>
        <dbReference type="ARBA" id="ARBA00022777"/>
    </source>
</evidence>
<keyword evidence="1 9" id="KW-0808">Transferase</keyword>
<dbReference type="EMBL" id="CP094970">
    <property type="protein sequence ID" value="UYM05919.1"/>
    <property type="molecule type" value="Genomic_DNA"/>
</dbReference>
<dbReference type="GO" id="GO:0005829">
    <property type="term" value="C:cytosol"/>
    <property type="evidence" value="ECO:0007669"/>
    <property type="project" value="TreeGrafter"/>
</dbReference>
<dbReference type="GO" id="GO:0006014">
    <property type="term" value="P:D-ribose metabolic process"/>
    <property type="evidence" value="ECO:0007669"/>
    <property type="project" value="InterPro"/>
</dbReference>
<dbReference type="PRINTS" id="PR00990">
    <property type="entry name" value="RIBOKINASE"/>
</dbReference>
<evidence type="ECO:0000256" key="3">
    <source>
        <dbReference type="ARBA" id="ARBA00022741"/>
    </source>
</evidence>
<keyword evidence="3 9" id="KW-0547">Nucleotide-binding</keyword>
<keyword evidence="7 9" id="KW-0630">Potassium</keyword>
<comment type="subunit">
    <text evidence="9">Homodimer.</text>
</comment>
<dbReference type="PANTHER" id="PTHR10584:SF166">
    <property type="entry name" value="RIBOKINASE"/>
    <property type="match status" value="1"/>
</dbReference>
<evidence type="ECO:0000313" key="11">
    <source>
        <dbReference type="EMBL" id="UYM05919.1"/>
    </source>
</evidence>
<gene>
    <name evidence="9" type="primary">deoK</name>
    <name evidence="11" type="ORF">L0C25_02270</name>
</gene>
<dbReference type="RefSeq" id="WP_271634763.1">
    <property type="nucleotide sequence ID" value="NZ_CP094970.1"/>
</dbReference>
<comment type="catalytic activity">
    <reaction evidence="9">
        <text>2-deoxy-D-ribose + ATP = 2-deoxy-D-ribose 5-phosphate + ADP + H(+)</text>
        <dbReference type="Rhea" id="RHEA:30871"/>
        <dbReference type="ChEBI" id="CHEBI:15378"/>
        <dbReference type="ChEBI" id="CHEBI:30616"/>
        <dbReference type="ChEBI" id="CHEBI:62877"/>
        <dbReference type="ChEBI" id="CHEBI:90761"/>
        <dbReference type="ChEBI" id="CHEBI:456216"/>
        <dbReference type="EC" id="2.7.1.229"/>
    </reaction>
</comment>
<dbReference type="PANTHER" id="PTHR10584">
    <property type="entry name" value="SUGAR KINASE"/>
    <property type="match status" value="1"/>
</dbReference>
<dbReference type="InterPro" id="IPR029056">
    <property type="entry name" value="Ribokinase-like"/>
</dbReference>
<feature type="binding site" evidence="9">
    <location>
        <begin position="34"/>
        <end position="38"/>
    </location>
    <ligand>
        <name>substrate</name>
    </ligand>
</feature>
<dbReference type="Gene3D" id="3.40.1190.20">
    <property type="match status" value="1"/>
</dbReference>
<reference evidence="11" key="1">
    <citation type="submission" date="2022-01" db="EMBL/GenBank/DDBJ databases">
        <title>Nocardioidaceae gen. sp. A5X3R13.</title>
        <authorList>
            <person name="Lopez Marin M.A."/>
            <person name="Uhlik O."/>
        </authorList>
    </citation>
    <scope>NUCLEOTIDE SEQUENCE</scope>
    <source>
        <strain evidence="11">A5X3R13</strain>
    </source>
</reference>
<feature type="binding site" evidence="9">
    <location>
        <position position="134"/>
    </location>
    <ligand>
        <name>substrate</name>
    </ligand>
</feature>
<organism evidence="11 12">
    <name type="scientific">Solicola gregarius</name>
    <dbReference type="NCBI Taxonomy" id="2908642"/>
    <lineage>
        <taxon>Bacteria</taxon>
        <taxon>Bacillati</taxon>
        <taxon>Actinomycetota</taxon>
        <taxon>Actinomycetes</taxon>
        <taxon>Propionibacteriales</taxon>
        <taxon>Nocardioidaceae</taxon>
        <taxon>Solicola</taxon>
    </lineage>
</organism>
<sequence length="297" mass="30405">MLGSFMMDLITRAPRRPVAGETLIGTGFSQHLGGKGLNQAVAAARSGAHVRMIGAVGDDDYGRQFLQRLDDERIDGARVMTTARGTGVGLPLVEPGGENSIVVVPRANLAITPEDVRAAASMLQSSDVVLLQQELPLDAIAEAARIAHDAGVTVMLNPAPVLEGTRGLSGLVDILVPNEPEARSLTNDPSGTAEAVGKALLDEWDLGRVVLTLGPAGALVVDRDGATPVRAHAVDAVDTVGAGDAFCGSLAAGLARGDEFPSAVRYANVAAALSVTRAGGADSVPTYAEVSELMSGD</sequence>
<dbReference type="CDD" id="cd01174">
    <property type="entry name" value="ribokinase"/>
    <property type="match status" value="1"/>
</dbReference>
<feature type="binding site" evidence="9">
    <location>
        <begin position="6"/>
        <end position="8"/>
    </location>
    <ligand>
        <name>substrate</name>
    </ligand>
</feature>
<dbReference type="InterPro" id="IPR011611">
    <property type="entry name" value="PfkB_dom"/>
</dbReference>
<feature type="binding site" evidence="9">
    <location>
        <position position="238"/>
    </location>
    <ligand>
        <name>K(+)</name>
        <dbReference type="ChEBI" id="CHEBI:29103"/>
    </ligand>
</feature>
<evidence type="ECO:0000256" key="5">
    <source>
        <dbReference type="ARBA" id="ARBA00022840"/>
    </source>
</evidence>
<keyword evidence="5 9" id="KW-0067">ATP-binding</keyword>
<dbReference type="EC" id="2.7.1.229" evidence="9"/>
<feature type="binding site" evidence="9">
    <location>
        <position position="274"/>
    </location>
    <ligand>
        <name>K(+)</name>
        <dbReference type="ChEBI" id="CHEBI:29103"/>
    </ligand>
</feature>
<dbReference type="GO" id="GO:0046872">
    <property type="term" value="F:metal ion binding"/>
    <property type="evidence" value="ECO:0007669"/>
    <property type="project" value="UniProtKB-KW"/>
</dbReference>
<dbReference type="InterPro" id="IPR011877">
    <property type="entry name" value="Ribokinase"/>
</dbReference>
<comment type="similarity">
    <text evidence="9">Belongs to the carbohydrate kinase PfkB family. Deoxyribokinase subfamily.</text>
</comment>
<feature type="binding site" evidence="9">
    <location>
        <position position="279"/>
    </location>
    <ligand>
        <name>K(+)</name>
        <dbReference type="ChEBI" id="CHEBI:29103"/>
    </ligand>
</feature>
<feature type="active site" description="Proton acceptor" evidence="9">
    <location>
        <position position="244"/>
    </location>
</feature>
<proteinExistence type="inferred from homology"/>
<comment type="cofactor">
    <cofactor evidence="9">
        <name>Mg(2+)</name>
        <dbReference type="ChEBI" id="CHEBI:18420"/>
    </cofactor>
</comment>
<keyword evidence="6 9" id="KW-0460">Magnesium</keyword>
<evidence type="ECO:0000256" key="2">
    <source>
        <dbReference type="ARBA" id="ARBA00022723"/>
    </source>
</evidence>
<evidence type="ECO:0000259" key="10">
    <source>
        <dbReference type="Pfam" id="PF00294"/>
    </source>
</evidence>
<feature type="binding site" evidence="9">
    <location>
        <begin position="212"/>
        <end position="217"/>
    </location>
    <ligand>
        <name>ATP</name>
        <dbReference type="ChEBI" id="CHEBI:30616"/>
    </ligand>
</feature>
<feature type="binding site" evidence="9">
    <location>
        <position position="178"/>
    </location>
    <ligand>
        <name>ATP</name>
        <dbReference type="ChEBI" id="CHEBI:30616"/>
    </ligand>
</feature>
<evidence type="ECO:0000256" key="9">
    <source>
        <dbReference type="HAMAP-Rule" id="MF_01987"/>
    </source>
</evidence>
<feature type="binding site" evidence="9">
    <location>
        <position position="277"/>
    </location>
    <ligand>
        <name>K(+)</name>
        <dbReference type="ChEBI" id="CHEBI:29103"/>
    </ligand>
</feature>
<evidence type="ECO:0000256" key="8">
    <source>
        <dbReference type="ARBA" id="ARBA00023277"/>
    </source>
</evidence>
<comment type="function">
    <text evidence="9">Catalyzes the ATP-dependent phosphorylation of 2-deoxy-D-ribose to 2-deoxy-D-ribose 5-phosphate (dRib-5P), allowing the use of deoxyribose as the sole carbon source.</text>
</comment>
<keyword evidence="4 9" id="KW-0418">Kinase</keyword>
<feature type="binding site" evidence="9">
    <location>
        <position position="240"/>
    </location>
    <ligand>
        <name>K(+)</name>
        <dbReference type="ChEBI" id="CHEBI:29103"/>
    </ligand>
</feature>
<comment type="subcellular location">
    <subcellularLocation>
        <location evidence="9">Cytoplasm</location>
    </subcellularLocation>
</comment>
<accession>A0AA46TIF4</accession>
<dbReference type="AlphaFoldDB" id="A0AA46TIF4"/>
<keyword evidence="12" id="KW-1185">Reference proteome</keyword>
<dbReference type="Pfam" id="PF00294">
    <property type="entry name" value="PfkB"/>
    <property type="match status" value="1"/>
</dbReference>
<feature type="binding site" evidence="9">
    <location>
        <begin position="243"/>
        <end position="244"/>
    </location>
    <ligand>
        <name>ATP</name>
        <dbReference type="ChEBI" id="CHEBI:30616"/>
    </ligand>
</feature>
<feature type="site" description="Important for substrate specificity" evidence="9">
    <location>
        <position position="6"/>
    </location>
</feature>
<feature type="binding site" evidence="9">
    <location>
        <position position="244"/>
    </location>
    <ligand>
        <name>substrate</name>
    </ligand>
</feature>
<dbReference type="InterPro" id="IPR002139">
    <property type="entry name" value="Ribo/fructo_kinase"/>
</dbReference>
<feature type="binding site" evidence="9">
    <location>
        <position position="268"/>
    </location>
    <ligand>
        <name>ATP</name>
        <dbReference type="ChEBI" id="CHEBI:30616"/>
    </ligand>
</feature>
<evidence type="ECO:0000313" key="12">
    <source>
        <dbReference type="Proteomes" id="UP001164390"/>
    </source>
</evidence>
<dbReference type="HAMAP" id="MF_01987">
    <property type="entry name" value="Ribokinase"/>
    <property type="match status" value="1"/>
</dbReference>